<comment type="caution">
    <text evidence="3">The sequence shown here is derived from an EMBL/GenBank/DDBJ whole genome shotgun (WGS) entry which is preliminary data.</text>
</comment>
<dbReference type="PANTHER" id="PTHR16026:SF0">
    <property type="entry name" value="CARTILAGE ACIDIC PROTEIN 1"/>
    <property type="match status" value="1"/>
</dbReference>
<organism evidence="3 4">
    <name type="scientific">Aquimarina muelleri</name>
    <dbReference type="NCBI Taxonomy" id="279356"/>
    <lineage>
        <taxon>Bacteria</taxon>
        <taxon>Pseudomonadati</taxon>
        <taxon>Bacteroidota</taxon>
        <taxon>Flavobacteriia</taxon>
        <taxon>Flavobacteriales</taxon>
        <taxon>Flavobacteriaceae</taxon>
        <taxon>Aquimarina</taxon>
    </lineage>
</organism>
<dbReference type="Pfam" id="PF13517">
    <property type="entry name" value="FG-GAP_3"/>
    <property type="match status" value="4"/>
</dbReference>
<reference evidence="3 4" key="1">
    <citation type="journal article" date="2014" name="Int. J. Syst. Evol. Microbiol.">
        <title>Complete genome sequence of Corynebacterium casei LMG S-19264T (=DSM 44701T), isolated from a smear-ripened cheese.</title>
        <authorList>
            <consortium name="US DOE Joint Genome Institute (JGI-PGF)"/>
            <person name="Walter F."/>
            <person name="Albersmeier A."/>
            <person name="Kalinowski J."/>
            <person name="Ruckert C."/>
        </authorList>
    </citation>
    <scope>NUCLEOTIDE SEQUENCE [LARGE SCALE GENOMIC DNA]</scope>
    <source>
        <strain evidence="3 4">KCTC 12285</strain>
    </source>
</reference>
<dbReference type="Pfam" id="PF07593">
    <property type="entry name" value="UnbV_ASPIC"/>
    <property type="match status" value="1"/>
</dbReference>
<dbReference type="InterPro" id="IPR027039">
    <property type="entry name" value="Crtac1"/>
</dbReference>
<name>A0A918JXN4_9FLAO</name>
<dbReference type="Gene3D" id="2.130.10.130">
    <property type="entry name" value="Integrin alpha, N-terminal"/>
    <property type="match status" value="4"/>
</dbReference>
<evidence type="ECO:0000256" key="1">
    <source>
        <dbReference type="ARBA" id="ARBA00022729"/>
    </source>
</evidence>
<protein>
    <recommendedName>
        <fullName evidence="2">ASPIC/UnbV domain-containing protein</fullName>
    </recommendedName>
</protein>
<keyword evidence="1" id="KW-0732">Signal</keyword>
<evidence type="ECO:0000313" key="3">
    <source>
        <dbReference type="EMBL" id="GGX18035.1"/>
    </source>
</evidence>
<dbReference type="InterPro" id="IPR028994">
    <property type="entry name" value="Integrin_alpha_N"/>
</dbReference>
<gene>
    <name evidence="3" type="ORF">GCM10007384_19390</name>
</gene>
<dbReference type="InterPro" id="IPR011519">
    <property type="entry name" value="UnbV_ASPIC"/>
</dbReference>
<sequence>MGDKFIITKNVSYFQNPLKETLNFKKNMRNIVYFILLIVIIWGCKKDITKNTESTKDSKKTLAFELVPKTYSTVHFKNKVEENLYFNFLNYSYIYNGGGVAVGDINNDGLEDIYFTSNQGTNALYLNKGDFIFEDITAKAGVTDANGWSTGVSIIDINADGWLDIYVCKSGSLQDNTKRKNKLYINQKDGTFLEQASQYGLASSAFSIQAYYLDFDKDGDIDIYLVNHRPDFNNNVRIDPKIQTDYHPNSTDQLFENKDGKYIEITQKAGVLSKAWGLSASIGDFNEDNWPDIYVANDFLEPDFLYINNQDGTFTNKVLNTLDHISANSMGSDYADINNDLKSDLIVLDMAAEDHKRSKENMATMSTENFNLLVDAGYHHQYMSNMLQFNLGNGVYSEIGQLAGVAKTDWSWAPVLADFNNDGYKDLFVTNGILHDLSNQDFRNRMKTNIINGKKVTLEEAINMMPSAKLNNKMFMNNKDLTFASVTEQWGLEQKVNTNGVVYADLDNDGDLDLILNNQMDTASIYKNNQEDTNYISIKLLGVDKNPNALGANVKVYTKDTQQSRDLYTVRGFQSSVTQRLHFGLGNITTIDSVLVEWPQGKSSILKNIESNQLLTIHEKNSNLSTKTGKKESGTALLIDAVKFGIDYKNKEQEFEDYKLQLLLPQKQSEKGKALIVGDVNNDGKDDFFVGNAKGAPSALYIQNTDGSFRASSTLVFQQDKEFEDNQALFFDMDQDGDQDLYVASGSYEDKENSEWLLDRIYENDGKGNFTKSKALPDIKSVSTTVTVSDFDTDGDLDLFVGGGVQPGRYPLSYPSYFLKNESGKFIEVTKEISSGIEELQMVNDAIFSDYDKDGDEDLLVVGEWMPITILDNHQGKFTKKESEVLQHTSGWYFTIKATDIDKDGDTDYVLGNIGENTKYHPKKEKPLHIYAKDFDNNNSLDIILSKESKTGLLLPVRGKECSSEQVPLLKNKFKTYGEFANASLSDIYGDQDLRQATHYTATNFSSVLLINNGKGDFTIEALPKETQFGPTTDFVISDFNQDGTEDILGIGSLYEAEVETIRYDANKGYFLYKNKEASSFYVTLSALQGVQIKAAESIVIQDKKYTLFLCKNEGLKLLQ</sequence>
<dbReference type="EMBL" id="BMWS01000011">
    <property type="protein sequence ID" value="GGX18035.1"/>
    <property type="molecule type" value="Genomic_DNA"/>
</dbReference>
<dbReference type="PANTHER" id="PTHR16026">
    <property type="entry name" value="CARTILAGE ACIDIC PROTEIN 1"/>
    <property type="match status" value="1"/>
</dbReference>
<dbReference type="AlphaFoldDB" id="A0A918JXN4"/>
<proteinExistence type="predicted"/>
<evidence type="ECO:0000259" key="2">
    <source>
        <dbReference type="Pfam" id="PF07593"/>
    </source>
</evidence>
<accession>A0A918JXN4</accession>
<dbReference type="SUPFAM" id="SSF69318">
    <property type="entry name" value="Integrin alpha N-terminal domain"/>
    <property type="match status" value="3"/>
</dbReference>
<keyword evidence="4" id="KW-1185">Reference proteome</keyword>
<dbReference type="InterPro" id="IPR013517">
    <property type="entry name" value="FG-GAP"/>
</dbReference>
<evidence type="ECO:0000313" key="4">
    <source>
        <dbReference type="Proteomes" id="UP000601108"/>
    </source>
</evidence>
<dbReference type="Proteomes" id="UP000601108">
    <property type="component" value="Unassembled WGS sequence"/>
</dbReference>
<feature type="domain" description="ASPIC/UnbV" evidence="2">
    <location>
        <begin position="549"/>
        <end position="616"/>
    </location>
</feature>